<organism evidence="15 16">
    <name type="scientific">Alloalcanivorax gelatiniphagus</name>
    <dbReference type="NCBI Taxonomy" id="1194167"/>
    <lineage>
        <taxon>Bacteria</taxon>
        <taxon>Pseudomonadati</taxon>
        <taxon>Pseudomonadota</taxon>
        <taxon>Gammaproteobacteria</taxon>
        <taxon>Oceanospirillales</taxon>
        <taxon>Alcanivoracaceae</taxon>
        <taxon>Alloalcanivorax</taxon>
    </lineage>
</organism>
<dbReference type="SUPFAM" id="SSF53955">
    <property type="entry name" value="Lysozyme-like"/>
    <property type="match status" value="1"/>
</dbReference>
<dbReference type="PANTHER" id="PTHR32282:SF15">
    <property type="entry name" value="PENICILLIN-BINDING PROTEIN 1C"/>
    <property type="match status" value="1"/>
</dbReference>
<dbReference type="InterPro" id="IPR050396">
    <property type="entry name" value="Glycosyltr_51/Transpeptidase"/>
</dbReference>
<feature type="domain" description="Penicillin-binding protein transpeptidase" evidence="12">
    <location>
        <begin position="306"/>
        <end position="528"/>
    </location>
</feature>
<dbReference type="SUPFAM" id="SSF56601">
    <property type="entry name" value="beta-lactamase/transpeptidase-like"/>
    <property type="match status" value="1"/>
</dbReference>
<dbReference type="Gene3D" id="3.40.710.10">
    <property type="entry name" value="DD-peptidase/beta-lactamase superfamily"/>
    <property type="match status" value="1"/>
</dbReference>
<keyword evidence="16" id="KW-1185">Reference proteome</keyword>
<dbReference type="InterPro" id="IPR023346">
    <property type="entry name" value="Lysozyme-like_dom_sf"/>
</dbReference>
<evidence type="ECO:0000256" key="6">
    <source>
        <dbReference type="ARBA" id="ARBA00022676"/>
    </source>
</evidence>
<keyword evidence="6" id="KW-0328">Glycosyltransferase</keyword>
<evidence type="ECO:0000256" key="4">
    <source>
        <dbReference type="ARBA" id="ARBA00022645"/>
    </source>
</evidence>
<dbReference type="Proteomes" id="UP000739180">
    <property type="component" value="Unassembled WGS sequence"/>
</dbReference>
<dbReference type="InterPro" id="IPR036950">
    <property type="entry name" value="PBP_transglycosylase"/>
</dbReference>
<evidence type="ECO:0000256" key="8">
    <source>
        <dbReference type="ARBA" id="ARBA00022801"/>
    </source>
</evidence>
<evidence type="ECO:0000259" key="13">
    <source>
        <dbReference type="Pfam" id="PF00912"/>
    </source>
</evidence>
<evidence type="ECO:0000256" key="2">
    <source>
        <dbReference type="ARBA" id="ARBA00007090"/>
    </source>
</evidence>
<keyword evidence="4" id="KW-0121">Carboxypeptidase</keyword>
<keyword evidence="9" id="KW-0511">Multifunctional enzyme</keyword>
<dbReference type="InterPro" id="IPR009647">
    <property type="entry name" value="PBP_C"/>
</dbReference>
<evidence type="ECO:0000313" key="15">
    <source>
        <dbReference type="EMBL" id="TMW14750.1"/>
    </source>
</evidence>
<dbReference type="InterPro" id="IPR012338">
    <property type="entry name" value="Beta-lactam/transpept-like"/>
</dbReference>
<evidence type="ECO:0000256" key="1">
    <source>
        <dbReference type="ARBA" id="ARBA00004752"/>
    </source>
</evidence>
<dbReference type="EC" id="2.4.99.28" evidence="10"/>
<comment type="catalytic activity">
    <reaction evidence="11">
        <text>[GlcNAc-(1-&gt;4)-Mur2Ac(oyl-L-Ala-gamma-D-Glu-L-Lys-D-Ala-D-Ala)](n)-di-trans,octa-cis-undecaprenyl diphosphate + beta-D-GlcNAc-(1-&gt;4)-Mur2Ac(oyl-L-Ala-gamma-D-Glu-L-Lys-D-Ala-D-Ala)-di-trans,octa-cis-undecaprenyl diphosphate = [GlcNAc-(1-&gt;4)-Mur2Ac(oyl-L-Ala-gamma-D-Glu-L-Lys-D-Ala-D-Ala)](n+1)-di-trans,octa-cis-undecaprenyl diphosphate + di-trans,octa-cis-undecaprenyl diphosphate + H(+)</text>
        <dbReference type="Rhea" id="RHEA:23708"/>
        <dbReference type="Rhea" id="RHEA-COMP:9602"/>
        <dbReference type="Rhea" id="RHEA-COMP:9603"/>
        <dbReference type="ChEBI" id="CHEBI:15378"/>
        <dbReference type="ChEBI" id="CHEBI:58405"/>
        <dbReference type="ChEBI" id="CHEBI:60033"/>
        <dbReference type="ChEBI" id="CHEBI:78435"/>
        <dbReference type="EC" id="2.4.99.28"/>
    </reaction>
</comment>
<evidence type="ECO:0000256" key="10">
    <source>
        <dbReference type="ARBA" id="ARBA00044770"/>
    </source>
</evidence>
<accession>A0ABY2XQ42</accession>
<evidence type="ECO:0000256" key="7">
    <source>
        <dbReference type="ARBA" id="ARBA00022679"/>
    </source>
</evidence>
<proteinExistence type="inferred from homology"/>
<keyword evidence="8" id="KW-0378">Hydrolase</keyword>
<gene>
    <name evidence="15" type="primary">pbpC</name>
    <name evidence="15" type="ORF">FGS76_02830</name>
</gene>
<evidence type="ECO:0000256" key="9">
    <source>
        <dbReference type="ARBA" id="ARBA00023268"/>
    </source>
</evidence>
<evidence type="ECO:0000313" key="16">
    <source>
        <dbReference type="Proteomes" id="UP000739180"/>
    </source>
</evidence>
<evidence type="ECO:0000256" key="3">
    <source>
        <dbReference type="ARBA" id="ARBA00007739"/>
    </source>
</evidence>
<dbReference type="EMBL" id="VCQT01000012">
    <property type="protein sequence ID" value="TMW14750.1"/>
    <property type="molecule type" value="Genomic_DNA"/>
</dbReference>
<dbReference type="Gene3D" id="1.10.3810.10">
    <property type="entry name" value="Biosynthetic peptidoglycan transglycosylase-like"/>
    <property type="match status" value="1"/>
</dbReference>
<protein>
    <recommendedName>
        <fullName evidence="10">peptidoglycan glycosyltransferase</fullName>
        <ecNumber evidence="10">2.4.99.28</ecNumber>
    </recommendedName>
</protein>
<dbReference type="InterPro" id="IPR001264">
    <property type="entry name" value="Glyco_trans_51"/>
</dbReference>
<evidence type="ECO:0000256" key="11">
    <source>
        <dbReference type="ARBA" id="ARBA00049902"/>
    </source>
</evidence>
<keyword evidence="5" id="KW-0645">Protease</keyword>
<evidence type="ECO:0000256" key="5">
    <source>
        <dbReference type="ARBA" id="ARBA00022670"/>
    </source>
</evidence>
<dbReference type="PANTHER" id="PTHR32282">
    <property type="entry name" value="BINDING PROTEIN TRANSPEPTIDASE, PUTATIVE-RELATED"/>
    <property type="match status" value="1"/>
</dbReference>
<comment type="similarity">
    <text evidence="3">In the N-terminal section; belongs to the glycosyltransferase 51 family.</text>
</comment>
<dbReference type="NCBIfam" id="TIGR02073">
    <property type="entry name" value="PBP_1c"/>
    <property type="match status" value="1"/>
</dbReference>
<comment type="similarity">
    <text evidence="2">In the C-terminal section; belongs to the transpeptidase family.</text>
</comment>
<feature type="domain" description="Glycosyl transferase family 51" evidence="13">
    <location>
        <begin position="59"/>
        <end position="226"/>
    </location>
</feature>
<comment type="pathway">
    <text evidence="1">Cell wall biogenesis; peptidoglycan biosynthesis.</text>
</comment>
<dbReference type="InterPro" id="IPR001460">
    <property type="entry name" value="PCN-bd_Tpept"/>
</dbReference>
<comment type="caution">
    <text evidence="15">The sequence shown here is derived from an EMBL/GenBank/DDBJ whole genome shotgun (WGS) entry which is preliminary data.</text>
</comment>
<evidence type="ECO:0000259" key="12">
    <source>
        <dbReference type="Pfam" id="PF00905"/>
    </source>
</evidence>
<feature type="domain" description="Penicillin-binding C-terminal" evidence="14">
    <location>
        <begin position="685"/>
        <end position="773"/>
    </location>
</feature>
<reference evidence="15 16" key="1">
    <citation type="submission" date="2019-05" db="EMBL/GenBank/DDBJ databases">
        <title>Genome of Alcanivorax gelatiniphagus, an oil degrading marine bacteria.</title>
        <authorList>
            <person name="Kwon K.K."/>
        </authorList>
    </citation>
    <scope>NUCLEOTIDE SEQUENCE [LARGE SCALE GENOMIC DNA]</scope>
    <source>
        <strain evidence="15 16">MEBiC 08158</strain>
    </source>
</reference>
<sequence length="778" mass="85602">MGRRRPARQRLAVAGLTLALLVLAAMAVLQWAPLPASLHQQPYATLMLDRQGRPLAARIAADQQWRFAPVDSLPDKYRRALITFEDRRFQFHPGVDPLAIARAAVANARAGRVVSGGSTLTMQLARLLRDDPPRTLAEKAREALLALQLEWHLSKDQILVEYASRAPFGGNTVGLRAAAWRYFQRPPEALSWAEAALLAVLPNSPALIHPGRDRERLRAKRDRLLEVLRGRGDLDAADLQLAKLEPLPRVHELPSLAPRLLDTLSAGGGNPMLRTTLDGDLQRRVRELADRHGRRLGRQGVHNLAVVVIDHRDLETRAYLGNVQHGDTDTYGAAVDIAGRPRSTGSVLKPLLYGLALDAGVILPDTLIPDLPTNYGGYSPENFDREFRGAVPAHEALARSLNVPAVRLLRRYGVGRFHDQLRALGMTTLFRPAEDYGLTLVLGGAEGTLEQLTGIYARLIATGRDGQAAPVTRLAGVTPVAAPFPISPGAAWLTLDALRDVARPGTARQWRLYRSSQPIAWKTGTSYGLRDAWAIGSNGRYTVGVWAGNGNGEPAPHLGGADTAAPLMLDVFSLLGPAPFPEPPLNDLKQVRVCADDGYLAGGRCPAKTALAPLHSHFQTVTPHHRRVHLDGNGQRVHGDCQAVAGMHSRDWFVLPPAQAWFYRQRHPDYRPLPAWRSDCLAGARALDPSPPMAILYPHAGAGLYIPRELGGQRGQAVFRVVHERDAARLFWHLDDRYLGVTEHFHQWAIRAEPGWHTLTLVDDQGFRLRRRFKVLGD</sequence>
<dbReference type="Pfam" id="PF06832">
    <property type="entry name" value="BiPBP_C"/>
    <property type="match status" value="1"/>
</dbReference>
<keyword evidence="7" id="KW-0808">Transferase</keyword>
<dbReference type="Pfam" id="PF00912">
    <property type="entry name" value="Transgly"/>
    <property type="match status" value="1"/>
</dbReference>
<evidence type="ECO:0000259" key="14">
    <source>
        <dbReference type="Pfam" id="PF06832"/>
    </source>
</evidence>
<name>A0ABY2XQ42_9GAMM</name>
<dbReference type="InterPro" id="IPR011815">
    <property type="entry name" value="PBP_1c"/>
</dbReference>
<dbReference type="Pfam" id="PF00905">
    <property type="entry name" value="Transpeptidase"/>
    <property type="match status" value="1"/>
</dbReference>